<proteinExistence type="predicted"/>
<gene>
    <name evidence="3" type="ORF">BKCO1_18000145</name>
</gene>
<dbReference type="Proteomes" id="UP000183809">
    <property type="component" value="Unassembled WGS sequence"/>
</dbReference>
<dbReference type="PANTHER" id="PTHR24148">
    <property type="entry name" value="ANKYRIN REPEAT DOMAIN-CONTAINING PROTEIN 39 HOMOLOG-RELATED"/>
    <property type="match status" value="1"/>
</dbReference>
<reference evidence="3 4" key="1">
    <citation type="submission" date="2016-10" db="EMBL/GenBank/DDBJ databases">
        <title>Proteomics and genomics reveal pathogen-plant mechanisms compatible with a hemibiotrophic lifestyle of Diplodia corticola.</title>
        <authorList>
            <person name="Fernandes I."/>
            <person name="De Jonge R."/>
            <person name="Van De Peer Y."/>
            <person name="Devreese B."/>
            <person name="Alves A."/>
            <person name="Esteves A.C."/>
        </authorList>
    </citation>
    <scope>NUCLEOTIDE SEQUENCE [LARGE SCALE GENOMIC DNA]</scope>
    <source>
        <strain evidence="3 4">CBS 112549</strain>
    </source>
</reference>
<dbReference type="GeneID" id="31012038"/>
<dbReference type="Pfam" id="PF06985">
    <property type="entry name" value="HET"/>
    <property type="match status" value="1"/>
</dbReference>
<dbReference type="EMBL" id="MNUE01000018">
    <property type="protein sequence ID" value="OJD35242.1"/>
    <property type="molecule type" value="Genomic_DNA"/>
</dbReference>
<sequence>MELYLARVRERDDKSLYVERKQALITAESYVAISHVWGDPSTINTVHIDGVGPVKLSPGKKDLLHILRRPDICGAGWFWLDLFCIDQSPSSPIPISAQLMAIPAIYRSSSVVVILIESPVCSSWIEQATDVAEQSVLDTDVFGIEEAAHARKCPNLVLMDPWFDRLWTRQEGLYAMKLRMIILNEVACARFSTAPAAPHDGDRWLSEQQAVAKRDEVATFIADKLAYHGIPDDGGIASECFYFDLMYKHRVDVTNYSGHAGPAASSYMPIRDAWKSNRRTSKARDYVLAVFPDIDGYRVPLNVRNLSFHQLLEDACEQVRIKSGRGRGSAGILPKIPRSMMTTMASDSDKPWIPESPASISEAYDSIVHVGSSTRPAEERSTAEVSTSGVDAQPSRLRKAVVLRLLEIHDLAALEDLVEVSESGVDLVRHVVLSAPSGPFVGSGRALQSEKDLLHRFFAHRFAEPALRQYAARGSSGGSPAVLQRLRSHGVVDSKSLDYTEQVFEQEAKKFLACLMCGTTIACATAVLKHLDLAMAVAEGPCGEEKMLALVSRTVLAAADRYELALEGGGFEDFRGLQLLSTAGSPETASIVVGRTMIPKKPC</sequence>
<dbReference type="InterPro" id="IPR010730">
    <property type="entry name" value="HET"/>
</dbReference>
<evidence type="ECO:0000313" key="3">
    <source>
        <dbReference type="EMBL" id="OJD35242.1"/>
    </source>
</evidence>
<comment type="caution">
    <text evidence="3">The sequence shown here is derived from an EMBL/GenBank/DDBJ whole genome shotgun (WGS) entry which is preliminary data.</text>
</comment>
<feature type="domain" description="Heterokaryon incompatibility" evidence="2">
    <location>
        <begin position="30"/>
        <end position="171"/>
    </location>
</feature>
<dbReference type="InterPro" id="IPR052895">
    <property type="entry name" value="HetReg/Transcr_Mod"/>
</dbReference>
<dbReference type="RefSeq" id="XP_020131502.1">
    <property type="nucleotide sequence ID" value="XM_020271779.1"/>
</dbReference>
<evidence type="ECO:0000313" key="4">
    <source>
        <dbReference type="Proteomes" id="UP000183809"/>
    </source>
</evidence>
<evidence type="ECO:0000256" key="1">
    <source>
        <dbReference type="SAM" id="MobiDB-lite"/>
    </source>
</evidence>
<name>A0A1J9R4T4_9PEZI</name>
<keyword evidence="4" id="KW-1185">Reference proteome</keyword>
<feature type="region of interest" description="Disordered" evidence="1">
    <location>
        <begin position="371"/>
        <end position="390"/>
    </location>
</feature>
<dbReference type="PANTHER" id="PTHR24148:SF64">
    <property type="entry name" value="HETEROKARYON INCOMPATIBILITY DOMAIN-CONTAINING PROTEIN"/>
    <property type="match status" value="1"/>
</dbReference>
<accession>A0A1J9R4T4</accession>
<dbReference type="AlphaFoldDB" id="A0A1J9R4T4"/>
<dbReference type="OrthoDB" id="2788050at2759"/>
<protein>
    <submittedName>
        <fullName evidence="3">Het-domain-containing protein</fullName>
    </submittedName>
</protein>
<evidence type="ECO:0000259" key="2">
    <source>
        <dbReference type="Pfam" id="PF06985"/>
    </source>
</evidence>
<organism evidence="3 4">
    <name type="scientific">Diplodia corticola</name>
    <dbReference type="NCBI Taxonomy" id="236234"/>
    <lineage>
        <taxon>Eukaryota</taxon>
        <taxon>Fungi</taxon>
        <taxon>Dikarya</taxon>
        <taxon>Ascomycota</taxon>
        <taxon>Pezizomycotina</taxon>
        <taxon>Dothideomycetes</taxon>
        <taxon>Dothideomycetes incertae sedis</taxon>
        <taxon>Botryosphaeriales</taxon>
        <taxon>Botryosphaeriaceae</taxon>
        <taxon>Diplodia</taxon>
    </lineage>
</organism>